<organism evidence="1">
    <name type="scientific">Daphnia magna</name>
    <dbReference type="NCBI Taxonomy" id="35525"/>
    <lineage>
        <taxon>Eukaryota</taxon>
        <taxon>Metazoa</taxon>
        <taxon>Ecdysozoa</taxon>
        <taxon>Arthropoda</taxon>
        <taxon>Crustacea</taxon>
        <taxon>Branchiopoda</taxon>
        <taxon>Diplostraca</taxon>
        <taxon>Cladocera</taxon>
        <taxon>Anomopoda</taxon>
        <taxon>Daphniidae</taxon>
        <taxon>Daphnia</taxon>
    </lineage>
</organism>
<dbReference type="EMBL" id="GDIP01228176">
    <property type="protein sequence ID" value="JAI95225.1"/>
    <property type="molecule type" value="Transcribed_RNA"/>
</dbReference>
<dbReference type="OrthoDB" id="6351004at2759"/>
<dbReference type="AlphaFoldDB" id="A0A0P4YFR1"/>
<accession>A0A0P4YFR1</accession>
<reference evidence="1" key="2">
    <citation type="submission" date="2015-10" db="EMBL/GenBank/DDBJ databases">
        <authorList>
            <person name="Gilbert D.G."/>
        </authorList>
    </citation>
    <scope>NUCLEOTIDE SEQUENCE</scope>
</reference>
<evidence type="ECO:0000313" key="1">
    <source>
        <dbReference type="EMBL" id="JAI95225.1"/>
    </source>
</evidence>
<proteinExistence type="predicted"/>
<name>A0A0P4YFR1_9CRUS</name>
<protein>
    <submittedName>
        <fullName evidence="1">Uncharacterized protein</fullName>
    </submittedName>
</protein>
<sequence length="567" mass="66517">MEDLSRLLLEERSHSEQFKANFMKLKIEYDKIVAENQRLNDDILKFKEYKPEEPNEVIKRKLKNAEKQLQGKDCLILSLQEELRTINESLKEKLCHDKHYASRITSTENALEQTKVLLSNLQLETSVLVKNIEKTKKTDEQDHQRDLMMLADRCAQSDHERRVIARQVIKATSKARKTTDLLKQENSLLSFTITKLKETLDKICWDKSELSSQLDTLKVQHGQDRGELIMQIRNLECEHTKLQAKCDAAEKSMQEALREKGKAVLAFQAAENNEIKLRNSVFALEIKFEKTCDKFKRDMEYKDQINNLEVQEFKKHIHALKVELEEERSKIQHHSDKLRVHEKELTVAKEELRKKEIEVNTQVQDIKIATENKYRAILEEKFQNEMETSRKYAEIQSQLILERNLKTSLESELNRLTSNNQTLSERIRSLDELEMDQKRLKNAIEFLEQEKTELSEQLDRNKRSSAEQYETLLKELEISRSGQAIANETMLQTVSDLREQVTQLQSQLAVSEQNAESQVKRLETSLKINQKKSQQYAKLIWKLRQRLALTSHSKQIVPPTSFTDLEQ</sequence>
<reference evidence="1" key="1">
    <citation type="submission" date="2015-10" db="EMBL/GenBank/DDBJ databases">
        <title>Daphnia magna gene sets from two clonal populations assembled and annotated with EvidentialGene.</title>
        <authorList>
            <person name="Gilbert D."/>
            <person name="Podicheti R."/>
            <person name="Orsini L."/>
            <person name="Colbourne J."/>
            <person name="Pfrender M."/>
        </authorList>
    </citation>
    <scope>NUCLEOTIDE SEQUENCE</scope>
</reference>